<gene>
    <name evidence="1" type="ORF">Taro_014420</name>
</gene>
<keyword evidence="2" id="KW-1185">Reference proteome</keyword>
<organism evidence="1 2">
    <name type="scientific">Colocasia esculenta</name>
    <name type="common">Wild taro</name>
    <name type="synonym">Arum esculentum</name>
    <dbReference type="NCBI Taxonomy" id="4460"/>
    <lineage>
        <taxon>Eukaryota</taxon>
        <taxon>Viridiplantae</taxon>
        <taxon>Streptophyta</taxon>
        <taxon>Embryophyta</taxon>
        <taxon>Tracheophyta</taxon>
        <taxon>Spermatophyta</taxon>
        <taxon>Magnoliopsida</taxon>
        <taxon>Liliopsida</taxon>
        <taxon>Araceae</taxon>
        <taxon>Aroideae</taxon>
        <taxon>Colocasieae</taxon>
        <taxon>Colocasia</taxon>
    </lineage>
</organism>
<evidence type="ECO:0000313" key="1">
    <source>
        <dbReference type="EMBL" id="MQL81958.1"/>
    </source>
</evidence>
<name>A0A843UEH3_COLES</name>
<sequence>MLMVKIVVCLVRKFLRSSRLSNPFGPFSDDDFVVLDDFSFNKFNGSLPSFLLFKSHELGSSLTAALPMDQFQLYVFEACKDLQSFQIDLSSNQVSGHISASALAACREMKRLN</sequence>
<dbReference type="AlphaFoldDB" id="A0A843UEH3"/>
<dbReference type="Proteomes" id="UP000652761">
    <property type="component" value="Unassembled WGS sequence"/>
</dbReference>
<evidence type="ECO:0000313" key="2">
    <source>
        <dbReference type="Proteomes" id="UP000652761"/>
    </source>
</evidence>
<accession>A0A843UEH3</accession>
<proteinExistence type="predicted"/>
<protein>
    <submittedName>
        <fullName evidence="1">Uncharacterized protein</fullName>
    </submittedName>
</protein>
<reference evidence="1" key="1">
    <citation type="submission" date="2017-07" db="EMBL/GenBank/DDBJ databases">
        <title>Taro Niue Genome Assembly and Annotation.</title>
        <authorList>
            <person name="Atibalentja N."/>
            <person name="Keating K."/>
            <person name="Fields C.J."/>
        </authorList>
    </citation>
    <scope>NUCLEOTIDE SEQUENCE</scope>
    <source>
        <strain evidence="1">Niue_2</strain>
        <tissue evidence="1">Leaf</tissue>
    </source>
</reference>
<dbReference type="EMBL" id="NMUH01000599">
    <property type="protein sequence ID" value="MQL81958.1"/>
    <property type="molecule type" value="Genomic_DNA"/>
</dbReference>
<comment type="caution">
    <text evidence="1">The sequence shown here is derived from an EMBL/GenBank/DDBJ whole genome shotgun (WGS) entry which is preliminary data.</text>
</comment>